<sequence>MANTRKQLGARIPEDVVRLAGQRAADRNMSVGDYIADLVRADAEGLRQRAMSSAERFLADHQALFDEAETPASSPESTGKGIRAA</sequence>
<name>A0A2N8PR59_STRNR</name>
<evidence type="ECO:0000313" key="3">
    <source>
        <dbReference type="Proteomes" id="UP000236047"/>
    </source>
</evidence>
<accession>A0A2N8PR59</accession>
<proteinExistence type="predicted"/>
<protein>
    <recommendedName>
        <fullName evidence="4">Toxin-antitoxin system, antitoxin component</fullName>
    </recommendedName>
</protein>
<evidence type="ECO:0000313" key="2">
    <source>
        <dbReference type="EMBL" id="PNE43504.1"/>
    </source>
</evidence>
<organism evidence="2 3">
    <name type="scientific">Streptomyces noursei</name>
    <name type="common">Streptomyces albulus</name>
    <dbReference type="NCBI Taxonomy" id="1971"/>
    <lineage>
        <taxon>Bacteria</taxon>
        <taxon>Bacillati</taxon>
        <taxon>Actinomycetota</taxon>
        <taxon>Actinomycetes</taxon>
        <taxon>Kitasatosporales</taxon>
        <taxon>Streptomycetaceae</taxon>
        <taxon>Streptomyces</taxon>
    </lineage>
</organism>
<dbReference type="AlphaFoldDB" id="A0A2N8PR59"/>
<keyword evidence="3" id="KW-1185">Reference proteome</keyword>
<evidence type="ECO:0000256" key="1">
    <source>
        <dbReference type="SAM" id="MobiDB-lite"/>
    </source>
</evidence>
<comment type="caution">
    <text evidence="2">The sequence shown here is derived from an EMBL/GenBank/DDBJ whole genome shotgun (WGS) entry which is preliminary data.</text>
</comment>
<feature type="region of interest" description="Disordered" evidence="1">
    <location>
        <begin position="63"/>
        <end position="85"/>
    </location>
</feature>
<dbReference type="EMBL" id="LJSN01000001">
    <property type="protein sequence ID" value="PNE43504.1"/>
    <property type="molecule type" value="Genomic_DNA"/>
</dbReference>
<dbReference type="Proteomes" id="UP000236047">
    <property type="component" value="Unassembled WGS sequence"/>
</dbReference>
<dbReference type="RefSeq" id="WP_102922430.1">
    <property type="nucleotide sequence ID" value="NZ_LJSN01000001.1"/>
</dbReference>
<gene>
    <name evidence="2" type="ORF">AOB60_00920</name>
</gene>
<reference evidence="3" key="1">
    <citation type="submission" date="2015-09" db="EMBL/GenBank/DDBJ databases">
        <authorList>
            <person name="Graham D.E."/>
            <person name="Mahan K.M."/>
            <person name="Klingeman D.M."/>
            <person name="Fida T."/>
            <person name="Giannone R.J."/>
            <person name="Hettich R.L."/>
            <person name="Parry R.J."/>
            <person name="Spain J.C."/>
        </authorList>
    </citation>
    <scope>NUCLEOTIDE SEQUENCE [LARGE SCALE GENOMIC DNA]</scope>
    <source>
        <strain evidence="3">JCM 4701</strain>
    </source>
</reference>
<evidence type="ECO:0008006" key="4">
    <source>
        <dbReference type="Google" id="ProtNLM"/>
    </source>
</evidence>